<comment type="similarity">
    <text evidence="4">Belongs to the carotenoid/retinoid oxidoreductase family.</text>
</comment>
<name>A0ABW2AVB4_9MICO</name>
<evidence type="ECO:0000256" key="5">
    <source>
        <dbReference type="SAM" id="MobiDB-lite"/>
    </source>
</evidence>
<dbReference type="PRINTS" id="PR00419">
    <property type="entry name" value="ADXRDTASE"/>
</dbReference>
<evidence type="ECO:0000256" key="3">
    <source>
        <dbReference type="ARBA" id="ARBA00023002"/>
    </source>
</evidence>
<evidence type="ECO:0000256" key="2">
    <source>
        <dbReference type="ARBA" id="ARBA00022746"/>
    </source>
</evidence>
<comment type="caution">
    <text evidence="7">The sequence shown here is derived from an EMBL/GenBank/DDBJ whole genome shotgun (WGS) entry which is preliminary data.</text>
</comment>
<comment type="pathway">
    <text evidence="1 4">Carotenoid biosynthesis.</text>
</comment>
<dbReference type="InterPro" id="IPR036188">
    <property type="entry name" value="FAD/NAD-bd_sf"/>
</dbReference>
<dbReference type="Pfam" id="PF01593">
    <property type="entry name" value="Amino_oxidase"/>
    <property type="match status" value="1"/>
</dbReference>
<feature type="compositionally biased region" description="Basic residues" evidence="5">
    <location>
        <begin position="536"/>
        <end position="554"/>
    </location>
</feature>
<dbReference type="SUPFAM" id="SSF51905">
    <property type="entry name" value="FAD/NAD(P)-binding domain"/>
    <property type="match status" value="1"/>
</dbReference>
<keyword evidence="3 4" id="KW-0560">Oxidoreductase</keyword>
<evidence type="ECO:0000259" key="6">
    <source>
        <dbReference type="Pfam" id="PF01593"/>
    </source>
</evidence>
<dbReference type="EMBL" id="JBHSWJ010000002">
    <property type="protein sequence ID" value="MFC6714558.1"/>
    <property type="molecule type" value="Genomic_DNA"/>
</dbReference>
<keyword evidence="8" id="KW-1185">Reference proteome</keyword>
<proteinExistence type="inferred from homology"/>
<dbReference type="NCBIfam" id="TIGR02734">
    <property type="entry name" value="crtI_fam"/>
    <property type="match status" value="1"/>
</dbReference>
<evidence type="ECO:0000313" key="7">
    <source>
        <dbReference type="EMBL" id="MFC6714558.1"/>
    </source>
</evidence>
<evidence type="ECO:0000313" key="8">
    <source>
        <dbReference type="Proteomes" id="UP001596356"/>
    </source>
</evidence>
<evidence type="ECO:0000256" key="4">
    <source>
        <dbReference type="RuleBase" id="RU362075"/>
    </source>
</evidence>
<feature type="region of interest" description="Disordered" evidence="5">
    <location>
        <begin position="486"/>
        <end position="566"/>
    </location>
</feature>
<accession>A0ABW2AVB4</accession>
<dbReference type="PANTHER" id="PTHR43734">
    <property type="entry name" value="PHYTOENE DESATURASE"/>
    <property type="match status" value="1"/>
</dbReference>
<dbReference type="GO" id="GO:0016491">
    <property type="term" value="F:oxidoreductase activity"/>
    <property type="evidence" value="ECO:0007669"/>
    <property type="project" value="UniProtKB-KW"/>
</dbReference>
<dbReference type="InterPro" id="IPR014105">
    <property type="entry name" value="Carotenoid/retinoid_OxRdtase"/>
</dbReference>
<sequence>MKVIVVGAGLSGLAAACHLTAAGHDVTVLEREPVVGGRAGVLHLGGFRFDPGPVVMTMPELLADPIRAVGGDPEALVPMTRLDPAYHAVFSDGSHMHVRADPAQLREEVRRLSGDADADGFTRFADWLQQLYDAEFGSFIDRNYTTALDLAAAPGAALQLLRLGAFGALGPKVGSFFRDERLHKIFSFQALYAGVAPATARALFAVITYMDTIRGVYYPTGGMHCAPRGMATALVAAGVPIELGVDVAEVLRRADGAVAGVRTAGGERVAADAVVCTLDLPVAYQRLLPGVPTPQRAARGRYSPSAVVWHVGSKGSPDPGTAHHTIHFGRQWDEAFTALIDRGELMPDPSRLVTVPSVTDPTAAPEGHTALYVLEPVPNTVAGLDWSVLAGPMRERLHRFLEQSGYPAQVVQEQLVTPKDWAAQGMYHGTPFAMAHTFAQSGPFRPRNIDRRVPGLVFAGSGTTPGWVFRWCWSAGDWPRSGWMSTPGWRWRRDRQPGRPGQADGGLQGLRSHHPEPRDDVLLGSAAAAAGPSPARLRRLHPRPPRRRHRRPRRSAVSVRNRLRSG</sequence>
<dbReference type="Gene3D" id="3.50.50.60">
    <property type="entry name" value="FAD/NAD(P)-binding domain"/>
    <property type="match status" value="2"/>
</dbReference>
<dbReference type="Proteomes" id="UP001596356">
    <property type="component" value="Unassembled WGS sequence"/>
</dbReference>
<reference evidence="8" key="1">
    <citation type="journal article" date="2019" name="Int. J. Syst. Evol. Microbiol.">
        <title>The Global Catalogue of Microorganisms (GCM) 10K type strain sequencing project: providing services to taxonomists for standard genome sequencing and annotation.</title>
        <authorList>
            <consortium name="The Broad Institute Genomics Platform"/>
            <consortium name="The Broad Institute Genome Sequencing Center for Infectious Disease"/>
            <person name="Wu L."/>
            <person name="Ma J."/>
        </authorList>
    </citation>
    <scope>NUCLEOTIDE SEQUENCE [LARGE SCALE GENOMIC DNA]</scope>
    <source>
        <strain evidence="8">NBRC 106593</strain>
    </source>
</reference>
<protein>
    <submittedName>
        <fullName evidence="7">Phytoene desaturase family protein</fullName>
        <ecNumber evidence="7">1.-.-.-</ecNumber>
    </submittedName>
</protein>
<dbReference type="InterPro" id="IPR002937">
    <property type="entry name" value="Amino_oxidase"/>
</dbReference>
<dbReference type="PROSITE" id="PS51257">
    <property type="entry name" value="PROKAR_LIPOPROTEIN"/>
    <property type="match status" value="1"/>
</dbReference>
<dbReference type="EC" id="1.-.-.-" evidence="7"/>
<dbReference type="CDD" id="cd02440">
    <property type="entry name" value="AdoMet_MTases"/>
    <property type="match status" value="1"/>
</dbReference>
<feature type="compositionally biased region" description="Low complexity" evidence="5">
    <location>
        <begin position="522"/>
        <end position="535"/>
    </location>
</feature>
<organism evidence="7 8">
    <name type="scientific">Branchiibius cervicis</name>
    <dbReference type="NCBI Taxonomy" id="908252"/>
    <lineage>
        <taxon>Bacteria</taxon>
        <taxon>Bacillati</taxon>
        <taxon>Actinomycetota</taxon>
        <taxon>Actinomycetes</taxon>
        <taxon>Micrococcales</taxon>
        <taxon>Dermacoccaceae</taxon>
        <taxon>Branchiibius</taxon>
    </lineage>
</organism>
<keyword evidence="2 4" id="KW-0125">Carotenoid biosynthesis</keyword>
<dbReference type="RefSeq" id="WP_377823062.1">
    <property type="nucleotide sequence ID" value="NZ_JBHSWJ010000002.1"/>
</dbReference>
<feature type="domain" description="Amine oxidase" evidence="6">
    <location>
        <begin position="10"/>
        <end position="467"/>
    </location>
</feature>
<dbReference type="PANTHER" id="PTHR43734:SF1">
    <property type="entry name" value="PHYTOENE DESATURASE"/>
    <property type="match status" value="1"/>
</dbReference>
<evidence type="ECO:0000256" key="1">
    <source>
        <dbReference type="ARBA" id="ARBA00004829"/>
    </source>
</evidence>
<gene>
    <name evidence="7" type="primary">crtI</name>
    <name evidence="7" type="ORF">ACFQBT_12325</name>
</gene>